<dbReference type="InterPro" id="IPR000537">
    <property type="entry name" value="UbiA_prenyltransferase"/>
</dbReference>
<proteinExistence type="predicted"/>
<dbReference type="PANTHER" id="PTHR11048:SF5">
    <property type="entry name" value="DECAPRENYL-PHOSPHATE PHOSPHORIBOSYLTRANSFERASE"/>
    <property type="match status" value="1"/>
</dbReference>
<feature type="transmembrane region" description="Helical" evidence="6">
    <location>
        <begin position="264"/>
        <end position="288"/>
    </location>
</feature>
<feature type="transmembrane region" description="Helical" evidence="6">
    <location>
        <begin position="417"/>
        <end position="438"/>
    </location>
</feature>
<dbReference type="Pfam" id="PF01040">
    <property type="entry name" value="UbiA"/>
    <property type="match status" value="1"/>
</dbReference>
<dbReference type="NCBIfam" id="NF006088">
    <property type="entry name" value="PRK08238.1"/>
    <property type="match status" value="1"/>
</dbReference>
<accession>A0ABN7LLS4</accession>
<evidence type="ECO:0000313" key="8">
    <source>
        <dbReference type="Proteomes" id="UP000675880"/>
    </source>
</evidence>
<dbReference type="InterPro" id="IPR036412">
    <property type="entry name" value="HAD-like_sf"/>
</dbReference>
<reference evidence="7 8" key="1">
    <citation type="submission" date="2021-02" db="EMBL/GenBank/DDBJ databases">
        <authorList>
            <person name="Han P."/>
        </authorList>
    </citation>
    <scope>NUCLEOTIDE SEQUENCE [LARGE SCALE GENOMIC DNA]</scope>
    <source>
        <strain evidence="7">Candidatus Nitrospira sp. ZN2</strain>
    </source>
</reference>
<evidence type="ECO:0000256" key="3">
    <source>
        <dbReference type="ARBA" id="ARBA00022692"/>
    </source>
</evidence>
<gene>
    <name evidence="7" type="ORF">NSPZN2_30335</name>
</gene>
<keyword evidence="3 6" id="KW-0812">Transmembrane</keyword>
<organism evidence="7 8">
    <name type="scientific">Nitrospira defluvii</name>
    <dbReference type="NCBI Taxonomy" id="330214"/>
    <lineage>
        <taxon>Bacteria</taxon>
        <taxon>Pseudomonadati</taxon>
        <taxon>Nitrospirota</taxon>
        <taxon>Nitrospiria</taxon>
        <taxon>Nitrospirales</taxon>
        <taxon>Nitrospiraceae</taxon>
        <taxon>Nitrospira</taxon>
    </lineage>
</organism>
<dbReference type="Proteomes" id="UP000675880">
    <property type="component" value="Unassembled WGS sequence"/>
</dbReference>
<evidence type="ECO:0000256" key="6">
    <source>
        <dbReference type="SAM" id="Phobius"/>
    </source>
</evidence>
<evidence type="ECO:0000256" key="5">
    <source>
        <dbReference type="ARBA" id="ARBA00023136"/>
    </source>
</evidence>
<comment type="caution">
    <text evidence="7">The sequence shown here is derived from an EMBL/GenBank/DDBJ whole genome shotgun (WGS) entry which is preliminary data.</text>
</comment>
<evidence type="ECO:0000256" key="2">
    <source>
        <dbReference type="ARBA" id="ARBA00022475"/>
    </source>
</evidence>
<feature type="transmembrane region" description="Helical" evidence="6">
    <location>
        <begin position="295"/>
        <end position="313"/>
    </location>
</feature>
<dbReference type="CDD" id="cd13963">
    <property type="entry name" value="PT_UbiA_2"/>
    <property type="match status" value="1"/>
</dbReference>
<dbReference type="InterPro" id="IPR023214">
    <property type="entry name" value="HAD_sf"/>
</dbReference>
<sequence>MGKDLQAKPPLCVDLDGTLIKTDLLWESLLVLLKQNPFLIVLLPWWLFKGKAYLKHEIARKVTLDASTLPYDQELIEFLANERREGRELILATASHVSYAQAVATHLGLFDERVFGSDRSVNLKGVRKVALLVERYGTRRFAYAGNSTADFPVWAEASEAIVVNASAGVVSRARTLTTVSRVFGTPVRWVKQVAKALRVHQWAKNVLVFVPVIASHQLTNGRLLLQAGLAFFSFSLCASSVYIVNDCLDLESDRRHPRKRNRPFASGSLSIPFGLALAAACLLGGVLLAFALPRLFLLVLVGYLALTTGYSFYLKQFVLLDVIVLAQLYTVRVYGGGAATGVPPSHWLLTFSLFLFLSLALVKRFTELRLMSQAEGKGLHGRGYWVTDLEHISSIGTASGLLAVLVLALYISSKEVLLLYTHADVLWLVCPVMLYWISRVWMLAYRNRMDDDPVVFAVKDPKSYAMAAVIGAILFFAK</sequence>
<feature type="transmembrane region" description="Helical" evidence="6">
    <location>
        <begin position="345"/>
        <end position="362"/>
    </location>
</feature>
<name>A0ABN7LLS4_9BACT</name>
<keyword evidence="8" id="KW-1185">Reference proteome</keyword>
<comment type="subcellular location">
    <subcellularLocation>
        <location evidence="1">Membrane</location>
        <topology evidence="1">Multi-pass membrane protein</topology>
    </subcellularLocation>
</comment>
<dbReference type="InterPro" id="IPR044878">
    <property type="entry name" value="UbiA_sf"/>
</dbReference>
<protein>
    <submittedName>
        <fullName evidence="7">Integral membrane protein</fullName>
    </submittedName>
</protein>
<dbReference type="SUPFAM" id="SSF56784">
    <property type="entry name" value="HAD-like"/>
    <property type="match status" value="1"/>
</dbReference>
<feature type="transmembrane region" description="Helical" evidence="6">
    <location>
        <begin position="392"/>
        <end position="411"/>
    </location>
</feature>
<dbReference type="InterPro" id="IPR039653">
    <property type="entry name" value="Prenyltransferase"/>
</dbReference>
<keyword evidence="5 6" id="KW-0472">Membrane</keyword>
<dbReference type="EMBL" id="CAJNBJ010000016">
    <property type="protein sequence ID" value="CAE6754528.1"/>
    <property type="molecule type" value="Genomic_DNA"/>
</dbReference>
<feature type="transmembrane region" description="Helical" evidence="6">
    <location>
        <begin position="223"/>
        <end position="244"/>
    </location>
</feature>
<dbReference type="RefSeq" id="WP_246507643.1">
    <property type="nucleotide sequence ID" value="NZ_CAJNBJ010000016.1"/>
</dbReference>
<evidence type="ECO:0000256" key="1">
    <source>
        <dbReference type="ARBA" id="ARBA00004141"/>
    </source>
</evidence>
<dbReference type="Gene3D" id="1.10.357.140">
    <property type="entry name" value="UbiA prenyltransferase"/>
    <property type="match status" value="1"/>
</dbReference>
<evidence type="ECO:0000256" key="4">
    <source>
        <dbReference type="ARBA" id="ARBA00022989"/>
    </source>
</evidence>
<keyword evidence="4 6" id="KW-1133">Transmembrane helix</keyword>
<dbReference type="Gene3D" id="3.40.50.1000">
    <property type="entry name" value="HAD superfamily/HAD-like"/>
    <property type="match status" value="1"/>
</dbReference>
<keyword evidence="2" id="KW-1003">Cell membrane</keyword>
<dbReference type="PANTHER" id="PTHR11048">
    <property type="entry name" value="PRENYLTRANSFERASES"/>
    <property type="match status" value="1"/>
</dbReference>
<evidence type="ECO:0000313" key="7">
    <source>
        <dbReference type="EMBL" id="CAE6754528.1"/>
    </source>
</evidence>